<accession>A0A0G0KGD7</accession>
<dbReference type="AlphaFoldDB" id="A0A0G0KGD7"/>
<proteinExistence type="predicted"/>
<dbReference type="Proteomes" id="UP000034498">
    <property type="component" value="Unassembled WGS sequence"/>
</dbReference>
<evidence type="ECO:0000313" key="1">
    <source>
        <dbReference type="EMBL" id="KKQ74575.1"/>
    </source>
</evidence>
<comment type="caution">
    <text evidence="1">The sequence shown here is derived from an EMBL/GenBank/DDBJ whole genome shotgun (WGS) entry which is preliminary data.</text>
</comment>
<evidence type="ECO:0000313" key="2">
    <source>
        <dbReference type="Proteomes" id="UP000034498"/>
    </source>
</evidence>
<sequence length="88" mass="9994">MRKVLLIILIIIGLGVLGLASYSYIAPKLNPENRKIEAWIKTNNLNQYGDLENTAYSGGTPLFNPVTGKTTDRYDYIKNMHPNKPWNK</sequence>
<reference evidence="1 2" key="1">
    <citation type="journal article" date="2015" name="Nature">
        <title>rRNA introns, odd ribosomes, and small enigmatic genomes across a large radiation of phyla.</title>
        <authorList>
            <person name="Brown C.T."/>
            <person name="Hug L.A."/>
            <person name="Thomas B.C."/>
            <person name="Sharon I."/>
            <person name="Castelle C.J."/>
            <person name="Singh A."/>
            <person name="Wilkins M.J."/>
            <person name="Williams K.H."/>
            <person name="Banfield J.F."/>
        </authorList>
    </citation>
    <scope>NUCLEOTIDE SEQUENCE [LARGE SCALE GENOMIC DNA]</scope>
</reference>
<dbReference type="STRING" id="1618336.US94_C0002G0035"/>
<organism evidence="1 2">
    <name type="scientific">Berkelbacteria bacterium GW2011_GWB1_38_5</name>
    <dbReference type="NCBI Taxonomy" id="1618336"/>
    <lineage>
        <taxon>Bacteria</taxon>
        <taxon>Candidatus Berkelbacteria</taxon>
    </lineage>
</organism>
<name>A0A0G0KGD7_9BACT</name>
<dbReference type="EMBL" id="LBUX01000002">
    <property type="protein sequence ID" value="KKQ74575.1"/>
    <property type="molecule type" value="Genomic_DNA"/>
</dbReference>
<protein>
    <submittedName>
        <fullName evidence="1">Uncharacterized protein</fullName>
    </submittedName>
</protein>
<gene>
    <name evidence="1" type="ORF">US94_C0002G0035</name>
</gene>